<feature type="compositionally biased region" description="Pro residues" evidence="1">
    <location>
        <begin position="423"/>
        <end position="432"/>
    </location>
</feature>
<evidence type="ECO:0000313" key="2">
    <source>
        <dbReference type="EMBL" id="WUI83718.1"/>
    </source>
</evidence>
<feature type="compositionally biased region" description="Gly residues" evidence="1">
    <location>
        <begin position="299"/>
        <end position="309"/>
    </location>
</feature>
<keyword evidence="3" id="KW-1185">Reference proteome</keyword>
<feature type="compositionally biased region" description="Gly residues" evidence="1">
    <location>
        <begin position="599"/>
        <end position="615"/>
    </location>
</feature>
<feature type="compositionally biased region" description="Gly residues" evidence="1">
    <location>
        <begin position="479"/>
        <end position="494"/>
    </location>
</feature>
<feature type="region of interest" description="Disordered" evidence="1">
    <location>
        <begin position="699"/>
        <end position="780"/>
    </location>
</feature>
<feature type="compositionally biased region" description="Pro residues" evidence="1">
    <location>
        <begin position="245"/>
        <end position="265"/>
    </location>
</feature>
<feature type="region of interest" description="Disordered" evidence="1">
    <location>
        <begin position="238"/>
        <end position="546"/>
    </location>
</feature>
<evidence type="ECO:0008006" key="4">
    <source>
        <dbReference type="Google" id="ProtNLM"/>
    </source>
</evidence>
<feature type="compositionally biased region" description="Gly residues" evidence="1">
    <location>
        <begin position="502"/>
        <end position="512"/>
    </location>
</feature>
<feature type="compositionally biased region" description="Basic and acidic residues" evidence="1">
    <location>
        <begin position="834"/>
        <end position="849"/>
    </location>
</feature>
<feature type="region of interest" description="Disordered" evidence="1">
    <location>
        <begin position="560"/>
        <end position="629"/>
    </location>
</feature>
<protein>
    <recommendedName>
        <fullName evidence="4">PPE family protein</fullName>
    </recommendedName>
</protein>
<evidence type="ECO:0000256" key="1">
    <source>
        <dbReference type="SAM" id="MobiDB-lite"/>
    </source>
</evidence>
<feature type="region of interest" description="Disordered" evidence="1">
    <location>
        <begin position="1"/>
        <end position="40"/>
    </location>
</feature>
<accession>A0ABZ1PHW4</accession>
<name>A0ABZ1PHW4_9ACTN</name>
<dbReference type="Proteomes" id="UP001346877">
    <property type="component" value="Chromosome"/>
</dbReference>
<evidence type="ECO:0000313" key="3">
    <source>
        <dbReference type="Proteomes" id="UP001346877"/>
    </source>
</evidence>
<feature type="compositionally biased region" description="Basic and acidic residues" evidence="1">
    <location>
        <begin position="1"/>
        <end position="18"/>
    </location>
</feature>
<organism evidence="2 3">
    <name type="scientific">Micromonospora zamorensis</name>
    <dbReference type="NCBI Taxonomy" id="709883"/>
    <lineage>
        <taxon>Bacteria</taxon>
        <taxon>Bacillati</taxon>
        <taxon>Actinomycetota</taxon>
        <taxon>Actinomycetes</taxon>
        <taxon>Micromonosporales</taxon>
        <taxon>Micromonosporaceae</taxon>
        <taxon>Micromonospora</taxon>
    </lineage>
</organism>
<sequence>MSGDDEKPNSFDTIKEQWKNSAEPDATFPPSDIPTSNLNDYQDWAQQPGGWRLLRAAVTGGAAMSTDAGRDRAAALVNPQSLMDAGAAFELAYRTLEELAKFVRAQARAVAGEERPWQGPAADAFLERMEYLATYFDAQAERIAGAAGTGSRLAIPQQLYDGAYALDYAQYAIKHWDREYARVARAAGNAIGADGLVSITGTPLEKPMAEAMAKEIEVLARHYQVTYESVVLPERDESLRGAGDKPPPSVAAPPPPDNRNVPPPNLGGGGGGGANLGAVPPPNRDAANLSAVPPPNVRGTGGGAGGGVGVNTPNLPPPNLSNLGGGPNSAGVNAPNIPPPIAPNLGRPNGTGVNSPNIPRPAGAGTGTGGLGVNPPSAPGGLAASGPSTSALRPPSMPNVGGIGSGVNVPGPPGAGNSGAPGGIPPAAPPGSPGGSGGGSGVPDRPDASGLLEGDESAWAPGGGPVVRPPDAGAFTPSGGAGLQSGAAGAGTGGMPMMPGSPGAGSPGGGAGVPDRPDAAGLVQGNVADWEAGAVDTVEGPAAPTGAAAGSGLGLDTAAGPAAAGGSGADAAKGGSDTAESGPSAAPAAPSGMPMMPGMPGGGAPGSPGGGGTGGVPDRPDASGLVTADGTEWAPAASAADITGSEGGTAVGGAGLTTDGPVVDAAAGPVPAVVPAPPTQPVAPAAPAAPAASAASAGRPAAAASIRQGSDHWTSASEGPAAEPESTEGAAAKPDPVAPTLPGATFGVVPAVDERERDKAMGAMPHLPGAGAPESAAAARPDAAVLLAEPGDTWGETGPAGAPDDVVPLLRLDDVDEDVAAWDDIDGSWLLAADPDHHDEPDKGRRTDG</sequence>
<feature type="compositionally biased region" description="Low complexity" evidence="1">
    <location>
        <begin position="569"/>
        <end position="598"/>
    </location>
</feature>
<proteinExistence type="predicted"/>
<feature type="compositionally biased region" description="Gly residues" evidence="1">
    <location>
        <begin position="266"/>
        <end position="275"/>
    </location>
</feature>
<dbReference type="RefSeq" id="WP_328373080.1">
    <property type="nucleotide sequence ID" value="NZ_CP107936.1"/>
</dbReference>
<feature type="compositionally biased region" description="Low complexity" evidence="1">
    <location>
        <begin position="767"/>
        <end position="780"/>
    </location>
</feature>
<gene>
    <name evidence="2" type="ORF">OG375_05070</name>
</gene>
<dbReference type="EMBL" id="CP107941">
    <property type="protein sequence ID" value="WUI83718.1"/>
    <property type="molecule type" value="Genomic_DNA"/>
</dbReference>
<reference evidence="2 3" key="1">
    <citation type="submission" date="2022-10" db="EMBL/GenBank/DDBJ databases">
        <title>The complete genomes of actinobacterial strains from the NBC collection.</title>
        <authorList>
            <person name="Joergensen T.S."/>
            <person name="Alvarez Arevalo M."/>
            <person name="Sterndorff E.B."/>
            <person name="Faurdal D."/>
            <person name="Vuksanovic O."/>
            <person name="Mourched A.-S."/>
            <person name="Charusanti P."/>
            <person name="Shaw S."/>
            <person name="Blin K."/>
            <person name="Weber T."/>
        </authorList>
    </citation>
    <scope>NUCLEOTIDE SEQUENCE [LARGE SCALE GENOMIC DNA]</scope>
    <source>
        <strain evidence="2 3">NBC_00396</strain>
    </source>
</reference>
<feature type="compositionally biased region" description="Polar residues" evidence="1">
    <location>
        <begin position="707"/>
        <end position="717"/>
    </location>
</feature>
<feature type="region of interest" description="Disordered" evidence="1">
    <location>
        <begin position="828"/>
        <end position="849"/>
    </location>
</feature>